<dbReference type="CDD" id="cd02136">
    <property type="entry name" value="PnbA_NfnB-like"/>
    <property type="match status" value="1"/>
</dbReference>
<dbReference type="Proteomes" id="UP000829817">
    <property type="component" value="Chromosome"/>
</dbReference>
<reference evidence="5 6" key="1">
    <citation type="journal article" date="2022" name="Res Sq">
        <title>Evolution of multicellular longitudinally dividing oral cavity symbionts (Neisseriaceae).</title>
        <authorList>
            <person name="Nyongesa S."/>
            <person name="Weber P."/>
            <person name="Bernet E."/>
            <person name="Pullido F."/>
            <person name="Nieckarz M."/>
            <person name="Delaby M."/>
            <person name="Nieves C."/>
            <person name="Viehboeck T."/>
            <person name="Krause N."/>
            <person name="Rivera-Millot A."/>
            <person name="Nakamura A."/>
            <person name="Vischer N."/>
            <person name="VanNieuwenhze M."/>
            <person name="Brun Y."/>
            <person name="Cava F."/>
            <person name="Bulgheresi S."/>
            <person name="Veyrier F."/>
        </authorList>
    </citation>
    <scope>NUCLEOTIDE SEQUENCE [LARGE SCALE GENOMIC DNA]</scope>
    <source>
        <strain evidence="5 6">CCUG 63373m</strain>
    </source>
</reference>
<dbReference type="InterPro" id="IPR050627">
    <property type="entry name" value="Nitroreductase/BluB"/>
</dbReference>
<evidence type="ECO:0000259" key="4">
    <source>
        <dbReference type="Pfam" id="PF00881"/>
    </source>
</evidence>
<evidence type="ECO:0000256" key="1">
    <source>
        <dbReference type="ARBA" id="ARBA00022630"/>
    </source>
</evidence>
<dbReference type="Pfam" id="PF00881">
    <property type="entry name" value="Nitroreductase"/>
    <property type="match status" value="1"/>
</dbReference>
<accession>A0ABY4DS03</accession>
<evidence type="ECO:0000313" key="6">
    <source>
        <dbReference type="Proteomes" id="UP000829817"/>
    </source>
</evidence>
<name>A0ABY4DS03_9NEIS</name>
<dbReference type="SUPFAM" id="SSF55469">
    <property type="entry name" value="FMN-dependent nitroreductase-like"/>
    <property type="match status" value="1"/>
</dbReference>
<evidence type="ECO:0000313" key="5">
    <source>
        <dbReference type="EMBL" id="UOO81811.1"/>
    </source>
</evidence>
<dbReference type="PANTHER" id="PTHR23026">
    <property type="entry name" value="NADPH NITROREDUCTASE"/>
    <property type="match status" value="1"/>
</dbReference>
<dbReference type="Gene3D" id="3.40.109.10">
    <property type="entry name" value="NADH Oxidase"/>
    <property type="match status" value="1"/>
</dbReference>
<keyword evidence="3" id="KW-0560">Oxidoreductase</keyword>
<dbReference type="RefSeq" id="WP_244785074.1">
    <property type="nucleotide sequence ID" value="NZ_CP091508.1"/>
</dbReference>
<gene>
    <name evidence="5" type="ORF">LVJ83_13025</name>
</gene>
<evidence type="ECO:0000256" key="3">
    <source>
        <dbReference type="ARBA" id="ARBA00023002"/>
    </source>
</evidence>
<keyword evidence="6" id="KW-1185">Reference proteome</keyword>
<sequence>MMIDKTFSETVRQRQSVRKFLPEPLTGAELNLVLEEAQLSPSNSNTQPWKMHIVSGAAKDKLAAALVAAADNPKPDFPYGDREYPAENTARMKELGKTYFAAIGLDRNDKAGRRESWLENLRFFGAPHAAFLFMPSVADNVRVAGDVGMYGQTFLLSLTAHGFGGVPQTYLGYYADVVRETLGIAPEWKLLFGISFGRPDYDAVINQWRSARAPLSESVFLHE</sequence>
<protein>
    <submittedName>
        <fullName evidence="5">Nitroreductase</fullName>
    </submittedName>
</protein>
<organism evidence="5 6">
    <name type="scientific">Uruburuella testudinis</name>
    <dbReference type="NCBI Taxonomy" id="1282863"/>
    <lineage>
        <taxon>Bacteria</taxon>
        <taxon>Pseudomonadati</taxon>
        <taxon>Pseudomonadota</taxon>
        <taxon>Betaproteobacteria</taxon>
        <taxon>Neisseriales</taxon>
        <taxon>Neisseriaceae</taxon>
        <taxon>Uruburuella</taxon>
    </lineage>
</organism>
<evidence type="ECO:0000256" key="2">
    <source>
        <dbReference type="ARBA" id="ARBA00022643"/>
    </source>
</evidence>
<dbReference type="InterPro" id="IPR029479">
    <property type="entry name" value="Nitroreductase"/>
</dbReference>
<keyword evidence="2" id="KW-0288">FMN</keyword>
<feature type="domain" description="Nitroreductase" evidence="4">
    <location>
        <begin position="11"/>
        <end position="198"/>
    </location>
</feature>
<dbReference type="EMBL" id="CP091508">
    <property type="protein sequence ID" value="UOO81811.1"/>
    <property type="molecule type" value="Genomic_DNA"/>
</dbReference>
<dbReference type="PANTHER" id="PTHR23026:SF90">
    <property type="entry name" value="IODOTYROSINE DEIODINASE 1"/>
    <property type="match status" value="1"/>
</dbReference>
<keyword evidence="1" id="KW-0285">Flavoprotein</keyword>
<dbReference type="InterPro" id="IPR000415">
    <property type="entry name" value="Nitroreductase-like"/>
</dbReference>
<proteinExistence type="predicted"/>